<dbReference type="CDD" id="cd00331">
    <property type="entry name" value="IGPS"/>
    <property type="match status" value="1"/>
</dbReference>
<feature type="region of interest" description="Disordered" evidence="9">
    <location>
        <begin position="14"/>
        <end position="34"/>
    </location>
</feature>
<feature type="domain" description="Indole-3-glycerol phosphate synthase" evidence="10">
    <location>
        <begin position="4"/>
        <end position="258"/>
    </location>
</feature>
<evidence type="ECO:0000313" key="12">
    <source>
        <dbReference type="Proteomes" id="UP001277761"/>
    </source>
</evidence>
<proteinExistence type="inferred from homology"/>
<dbReference type="PANTHER" id="PTHR22854">
    <property type="entry name" value="TRYPTOPHAN BIOSYNTHESIS PROTEIN"/>
    <property type="match status" value="1"/>
</dbReference>
<evidence type="ECO:0000313" key="11">
    <source>
        <dbReference type="EMBL" id="MDX8150610.1"/>
    </source>
</evidence>
<dbReference type="EC" id="4.1.1.48" evidence="8"/>
<accession>A0ABU4VFL8</accession>
<reference evidence="11 12" key="1">
    <citation type="submission" date="2023-11" db="EMBL/GenBank/DDBJ databases">
        <authorList>
            <person name="Xu M."/>
            <person name="Jiang T."/>
        </authorList>
    </citation>
    <scope>NUCLEOTIDE SEQUENCE [LARGE SCALE GENOMIC DNA]</scope>
    <source>
        <strain evidence="11 12">SD</strain>
    </source>
</reference>
<dbReference type="Proteomes" id="UP001277761">
    <property type="component" value="Unassembled WGS sequence"/>
</dbReference>
<evidence type="ECO:0000256" key="3">
    <source>
        <dbReference type="ARBA" id="ARBA00022605"/>
    </source>
</evidence>
<dbReference type="HAMAP" id="MF_00134_B">
    <property type="entry name" value="IGPS_B"/>
    <property type="match status" value="1"/>
</dbReference>
<comment type="catalytic activity">
    <reaction evidence="1 8">
        <text>1-(2-carboxyphenylamino)-1-deoxy-D-ribulose 5-phosphate + H(+) = (1S,2R)-1-C-(indol-3-yl)glycerol 3-phosphate + CO2 + H2O</text>
        <dbReference type="Rhea" id="RHEA:23476"/>
        <dbReference type="ChEBI" id="CHEBI:15377"/>
        <dbReference type="ChEBI" id="CHEBI:15378"/>
        <dbReference type="ChEBI" id="CHEBI:16526"/>
        <dbReference type="ChEBI" id="CHEBI:58613"/>
        <dbReference type="ChEBI" id="CHEBI:58866"/>
        <dbReference type="EC" id="4.1.1.48"/>
    </reaction>
</comment>
<evidence type="ECO:0000256" key="6">
    <source>
        <dbReference type="ARBA" id="ARBA00023141"/>
    </source>
</evidence>
<dbReference type="InterPro" id="IPR011060">
    <property type="entry name" value="RibuloseP-bd_barrel"/>
</dbReference>
<keyword evidence="3 8" id="KW-0028">Amino-acid biosynthesis</keyword>
<evidence type="ECO:0000256" key="5">
    <source>
        <dbReference type="ARBA" id="ARBA00022822"/>
    </source>
</evidence>
<name>A0ABU4VFL8_9ACTN</name>
<keyword evidence="4 8" id="KW-0210">Decarboxylase</keyword>
<gene>
    <name evidence="8 11" type="primary">trpC</name>
    <name evidence="11" type="ORF">SK069_03310</name>
</gene>
<dbReference type="InterPro" id="IPR045186">
    <property type="entry name" value="Indole-3-glycerol_P_synth"/>
</dbReference>
<evidence type="ECO:0000256" key="7">
    <source>
        <dbReference type="ARBA" id="ARBA00023239"/>
    </source>
</evidence>
<evidence type="ECO:0000259" key="10">
    <source>
        <dbReference type="Pfam" id="PF00218"/>
    </source>
</evidence>
<evidence type="ECO:0000256" key="2">
    <source>
        <dbReference type="ARBA" id="ARBA00004696"/>
    </source>
</evidence>
<evidence type="ECO:0000256" key="4">
    <source>
        <dbReference type="ARBA" id="ARBA00022793"/>
    </source>
</evidence>
<dbReference type="PANTHER" id="PTHR22854:SF2">
    <property type="entry name" value="INDOLE-3-GLYCEROL-PHOSPHATE SYNTHASE"/>
    <property type="match status" value="1"/>
</dbReference>
<dbReference type="SUPFAM" id="SSF51366">
    <property type="entry name" value="Ribulose-phoshate binding barrel"/>
    <property type="match status" value="1"/>
</dbReference>
<dbReference type="NCBIfam" id="NF001377">
    <property type="entry name" value="PRK00278.2-4"/>
    <property type="match status" value="1"/>
</dbReference>
<dbReference type="Gene3D" id="3.20.20.70">
    <property type="entry name" value="Aldolase class I"/>
    <property type="match status" value="1"/>
</dbReference>
<dbReference type="GO" id="GO:0004425">
    <property type="term" value="F:indole-3-glycerol-phosphate synthase activity"/>
    <property type="evidence" value="ECO:0007669"/>
    <property type="project" value="UniProtKB-EC"/>
</dbReference>
<dbReference type="InterPro" id="IPR013798">
    <property type="entry name" value="Indole-3-glycerol_P_synth_dom"/>
</dbReference>
<evidence type="ECO:0000256" key="1">
    <source>
        <dbReference type="ARBA" id="ARBA00001633"/>
    </source>
</evidence>
<evidence type="ECO:0000256" key="9">
    <source>
        <dbReference type="SAM" id="MobiDB-lite"/>
    </source>
</evidence>
<comment type="pathway">
    <text evidence="2 8">Amino-acid biosynthesis; L-tryptophan biosynthesis; L-tryptophan from chorismate: step 4/5.</text>
</comment>
<keyword evidence="6 8" id="KW-0057">Aromatic amino acid biosynthesis</keyword>
<comment type="similarity">
    <text evidence="8">Belongs to the TrpC family.</text>
</comment>
<protein>
    <recommendedName>
        <fullName evidence="8">Indole-3-glycerol phosphate synthase</fullName>
        <shortName evidence="8">IGPS</shortName>
        <ecNumber evidence="8">4.1.1.48</ecNumber>
    </recommendedName>
</protein>
<dbReference type="Pfam" id="PF00218">
    <property type="entry name" value="IGPS"/>
    <property type="match status" value="1"/>
</dbReference>
<sequence length="261" mass="28906">MSILDEIVDRTRDDVKRRRKAVPPEQLRARLKDRGDDRPFAEALASRPGVSVIAEHKRRAPSAEHELRTGSTVEEVVAAYQRAGATALSVLTDEPFFGGELTDLAKARGASDLPIIRKDFIVHPYQVLETAVSGADALLLIVAALEDKDLAKLYRKAREYDLDVLVEVHDGEELERALEVVDADVIGINNRDLRDLSIDLNRTFELLSHVPAGKVVVSESGISRREEIEELERVGVDAVLVGSHFMRQDDIEAACRELAAL</sequence>
<comment type="caution">
    <text evidence="11">The sequence shown here is derived from an EMBL/GenBank/DDBJ whole genome shotgun (WGS) entry which is preliminary data.</text>
</comment>
<keyword evidence="5 8" id="KW-0822">Tryptophan biosynthesis</keyword>
<dbReference type="InterPro" id="IPR013785">
    <property type="entry name" value="Aldolase_TIM"/>
</dbReference>
<dbReference type="EMBL" id="JAXAVX010000001">
    <property type="protein sequence ID" value="MDX8150610.1"/>
    <property type="molecule type" value="Genomic_DNA"/>
</dbReference>
<evidence type="ECO:0000256" key="8">
    <source>
        <dbReference type="HAMAP-Rule" id="MF_00134"/>
    </source>
</evidence>
<keyword evidence="12" id="KW-1185">Reference proteome</keyword>
<dbReference type="RefSeq" id="WP_319952755.1">
    <property type="nucleotide sequence ID" value="NZ_JAXAVX010000001.1"/>
</dbReference>
<keyword evidence="7 8" id="KW-0456">Lyase</keyword>
<organism evidence="11 12">
    <name type="scientific">Patulibacter brassicae</name>
    <dbReference type="NCBI Taxonomy" id="1705717"/>
    <lineage>
        <taxon>Bacteria</taxon>
        <taxon>Bacillati</taxon>
        <taxon>Actinomycetota</taxon>
        <taxon>Thermoleophilia</taxon>
        <taxon>Solirubrobacterales</taxon>
        <taxon>Patulibacteraceae</taxon>
        <taxon>Patulibacter</taxon>
    </lineage>
</organism>